<evidence type="ECO:0000313" key="2">
    <source>
        <dbReference type="EMBL" id="KAI1848298.1"/>
    </source>
</evidence>
<dbReference type="PANTHER" id="PTHR43415:SF3">
    <property type="entry name" value="GNAT-FAMILY ACETYLTRANSFERASE"/>
    <property type="match status" value="1"/>
</dbReference>
<feature type="domain" description="N-acetyltransferase" evidence="1">
    <location>
        <begin position="73"/>
        <end position="211"/>
    </location>
</feature>
<dbReference type="PROSITE" id="PS51186">
    <property type="entry name" value="GNAT"/>
    <property type="match status" value="1"/>
</dbReference>
<organism evidence="2 3">
    <name type="scientific">Neoarthrinium moseri</name>
    <dbReference type="NCBI Taxonomy" id="1658444"/>
    <lineage>
        <taxon>Eukaryota</taxon>
        <taxon>Fungi</taxon>
        <taxon>Dikarya</taxon>
        <taxon>Ascomycota</taxon>
        <taxon>Pezizomycotina</taxon>
        <taxon>Sordariomycetes</taxon>
        <taxon>Xylariomycetidae</taxon>
        <taxon>Amphisphaeriales</taxon>
        <taxon>Apiosporaceae</taxon>
        <taxon>Neoarthrinium</taxon>
    </lineage>
</organism>
<dbReference type="GO" id="GO:0016747">
    <property type="term" value="F:acyltransferase activity, transferring groups other than amino-acyl groups"/>
    <property type="evidence" value="ECO:0007669"/>
    <property type="project" value="InterPro"/>
</dbReference>
<evidence type="ECO:0000259" key="1">
    <source>
        <dbReference type="PROSITE" id="PS51186"/>
    </source>
</evidence>
<dbReference type="InterPro" id="IPR000182">
    <property type="entry name" value="GNAT_dom"/>
</dbReference>
<gene>
    <name evidence="2" type="ORF">JX265_013824</name>
</gene>
<dbReference type="OrthoDB" id="64477at2759"/>
<dbReference type="Proteomes" id="UP000829685">
    <property type="component" value="Unassembled WGS sequence"/>
</dbReference>
<evidence type="ECO:0000313" key="3">
    <source>
        <dbReference type="Proteomes" id="UP000829685"/>
    </source>
</evidence>
<protein>
    <recommendedName>
        <fullName evidence="1">N-acetyltransferase domain-containing protein</fullName>
    </recommendedName>
</protein>
<proteinExistence type="predicted"/>
<dbReference type="AlphaFoldDB" id="A0A9Q0AHB4"/>
<dbReference type="Pfam" id="PF13302">
    <property type="entry name" value="Acetyltransf_3"/>
    <property type="match status" value="1"/>
</dbReference>
<dbReference type="SUPFAM" id="SSF55729">
    <property type="entry name" value="Acyl-CoA N-acyltransferases (Nat)"/>
    <property type="match status" value="1"/>
</dbReference>
<reference evidence="2" key="1">
    <citation type="submission" date="2021-03" db="EMBL/GenBank/DDBJ databases">
        <title>Revisited historic fungal species revealed as producer of novel bioactive compounds through whole genome sequencing and comparative genomics.</title>
        <authorList>
            <person name="Vignolle G.A."/>
            <person name="Hochenegger N."/>
            <person name="Mach R.L."/>
            <person name="Mach-Aigner A.R."/>
            <person name="Javad Rahimi M."/>
            <person name="Salim K.A."/>
            <person name="Chan C.M."/>
            <person name="Lim L.B.L."/>
            <person name="Cai F."/>
            <person name="Druzhinina I.S."/>
            <person name="U'Ren J.M."/>
            <person name="Derntl C."/>
        </authorList>
    </citation>
    <scope>NUCLEOTIDE SEQUENCE</scope>
    <source>
        <strain evidence="2">TUCIM 5799</strain>
    </source>
</reference>
<accession>A0A9Q0AHB4</accession>
<keyword evidence="3" id="KW-1185">Reference proteome</keyword>
<dbReference type="EMBL" id="JAFIMR010000087">
    <property type="protein sequence ID" value="KAI1848298.1"/>
    <property type="molecule type" value="Genomic_DNA"/>
</dbReference>
<sequence length="254" mass="29538">MTRRPRDASPYTMETMESSLVGAFRSENLIYRAIEDDESDKHFIFRSFWSDPVNYGFALLGILRPQSRQNGYKEIEEMIRTACLAVMVCLPYEKDETSSQASMQMDTPTELVFDTRRKSIPIGILIVERTGPDVMRRARIGIQIAAPYQNRGYGRESINWALDWSFRFADLHRVEIGTGAYNERATALYKKMGFRLEGVMKEALFMDRKWHDLLSFGMLAREWESLRSAKLALDDLQRGFSFKQTDENQNRKAR</sequence>
<comment type="caution">
    <text evidence="2">The sequence shown here is derived from an EMBL/GenBank/DDBJ whole genome shotgun (WGS) entry which is preliminary data.</text>
</comment>
<dbReference type="PANTHER" id="PTHR43415">
    <property type="entry name" value="SPERMIDINE N(1)-ACETYLTRANSFERASE"/>
    <property type="match status" value="1"/>
</dbReference>
<dbReference type="Gene3D" id="3.40.630.30">
    <property type="match status" value="1"/>
</dbReference>
<name>A0A9Q0AHB4_9PEZI</name>
<dbReference type="InterPro" id="IPR016181">
    <property type="entry name" value="Acyl_CoA_acyltransferase"/>
</dbReference>